<proteinExistence type="predicted"/>
<gene>
    <name evidence="1" type="ORF">A0H81_11469</name>
</gene>
<reference evidence="1 2" key="1">
    <citation type="submission" date="2016-03" db="EMBL/GenBank/DDBJ databases">
        <title>Whole genome sequencing of Grifola frondosa 9006-11.</title>
        <authorList>
            <person name="Min B."/>
            <person name="Park H."/>
            <person name="Kim J.-G."/>
            <person name="Cho H."/>
            <person name="Oh Y.-L."/>
            <person name="Kong W.-S."/>
            <person name="Choi I.-G."/>
        </authorList>
    </citation>
    <scope>NUCLEOTIDE SEQUENCE [LARGE SCALE GENOMIC DNA]</scope>
    <source>
        <strain evidence="1 2">9006-11</strain>
    </source>
</reference>
<dbReference type="AlphaFoldDB" id="A0A1C7LV08"/>
<evidence type="ECO:0000313" key="2">
    <source>
        <dbReference type="Proteomes" id="UP000092993"/>
    </source>
</evidence>
<sequence>MKMFPKVATFHKILLHCFHILPTPTIMGCRRSSLNICMHRVSLCAIRVPRFRPRPQRREEDPNKPFP</sequence>
<accession>A0A1C7LV08</accession>
<comment type="caution">
    <text evidence="1">The sequence shown here is derived from an EMBL/GenBank/DDBJ whole genome shotgun (WGS) entry which is preliminary data.</text>
</comment>
<protein>
    <submittedName>
        <fullName evidence="1">Uncharacterized protein</fullName>
    </submittedName>
</protein>
<organism evidence="1 2">
    <name type="scientific">Grifola frondosa</name>
    <name type="common">Maitake</name>
    <name type="synonym">Polyporus frondosus</name>
    <dbReference type="NCBI Taxonomy" id="5627"/>
    <lineage>
        <taxon>Eukaryota</taxon>
        <taxon>Fungi</taxon>
        <taxon>Dikarya</taxon>
        <taxon>Basidiomycota</taxon>
        <taxon>Agaricomycotina</taxon>
        <taxon>Agaricomycetes</taxon>
        <taxon>Polyporales</taxon>
        <taxon>Grifolaceae</taxon>
        <taxon>Grifola</taxon>
    </lineage>
</organism>
<dbReference type="Proteomes" id="UP000092993">
    <property type="component" value="Unassembled WGS sequence"/>
</dbReference>
<dbReference type="PROSITE" id="PS51257">
    <property type="entry name" value="PROKAR_LIPOPROTEIN"/>
    <property type="match status" value="1"/>
</dbReference>
<evidence type="ECO:0000313" key="1">
    <source>
        <dbReference type="EMBL" id="OBZ68621.1"/>
    </source>
</evidence>
<keyword evidence="2" id="KW-1185">Reference proteome</keyword>
<name>A0A1C7LV08_GRIFR</name>
<dbReference type="EMBL" id="LUGG01000020">
    <property type="protein sequence ID" value="OBZ68621.1"/>
    <property type="molecule type" value="Genomic_DNA"/>
</dbReference>